<keyword evidence="2" id="KW-0238">DNA-binding</keyword>
<evidence type="ECO:0000259" key="4">
    <source>
        <dbReference type="PROSITE" id="PS01124"/>
    </source>
</evidence>
<dbReference type="OrthoDB" id="9813413at2"/>
<evidence type="ECO:0000313" key="5">
    <source>
        <dbReference type="EMBL" id="MVT40073.1"/>
    </source>
</evidence>
<evidence type="ECO:0000256" key="2">
    <source>
        <dbReference type="ARBA" id="ARBA00023125"/>
    </source>
</evidence>
<evidence type="ECO:0000313" key="6">
    <source>
        <dbReference type="Proteomes" id="UP000468388"/>
    </source>
</evidence>
<dbReference type="Gene3D" id="2.60.120.280">
    <property type="entry name" value="Regulatory protein AraC"/>
    <property type="match status" value="1"/>
</dbReference>
<dbReference type="Proteomes" id="UP000468388">
    <property type="component" value="Unassembled WGS sequence"/>
</dbReference>
<proteinExistence type="predicted"/>
<dbReference type="AlphaFoldDB" id="A0A6N8J4W0"/>
<dbReference type="PROSITE" id="PS00041">
    <property type="entry name" value="HTH_ARAC_FAMILY_1"/>
    <property type="match status" value="1"/>
</dbReference>
<dbReference type="PANTHER" id="PTHR43280:SF30">
    <property type="entry name" value="MMSAB OPERON REGULATORY PROTEIN"/>
    <property type="match status" value="1"/>
</dbReference>
<dbReference type="InterPro" id="IPR020449">
    <property type="entry name" value="Tscrpt_reg_AraC-type_HTH"/>
</dbReference>
<organism evidence="5 6">
    <name type="scientific">Chitinophaga oryziterrae</name>
    <dbReference type="NCBI Taxonomy" id="1031224"/>
    <lineage>
        <taxon>Bacteria</taxon>
        <taxon>Pseudomonadati</taxon>
        <taxon>Bacteroidota</taxon>
        <taxon>Chitinophagia</taxon>
        <taxon>Chitinophagales</taxon>
        <taxon>Chitinophagaceae</taxon>
        <taxon>Chitinophaga</taxon>
    </lineage>
</organism>
<dbReference type="EMBL" id="WRXO01000001">
    <property type="protein sequence ID" value="MVT40073.1"/>
    <property type="molecule type" value="Genomic_DNA"/>
</dbReference>
<name>A0A6N8J4W0_9BACT</name>
<keyword evidence="6" id="KW-1185">Reference proteome</keyword>
<dbReference type="SUPFAM" id="SSF51215">
    <property type="entry name" value="Regulatory protein AraC"/>
    <property type="match status" value="1"/>
</dbReference>
<dbReference type="PRINTS" id="PR00032">
    <property type="entry name" value="HTHARAC"/>
</dbReference>
<dbReference type="RefSeq" id="WP_157298705.1">
    <property type="nucleotide sequence ID" value="NZ_BAAAZB010000005.1"/>
</dbReference>
<sequence length="303" mass="35882">MVKGQRKKDGFQGQKAVIIPRSVLNNKCSTHPLIGKLYITDMGYYPKARYHYRERLHGTDQHILIYCHEGEGRVIIDKQEYKISPGDFYLIPALTRHTYAANANNPWTIFWIHFKGESAGDWVKQIHQYLNSYSGFIPDSEKTIRLFNEIYTPLERGYSMEHLMYSNMYLWHYLSTFIYQEKNKSRMNNTETDTIDSAIDYMQKNVDQNLTLEKIAQHVRFSPSHFSLLFRKKTGFSPIEYYNHLKMQQACQYLLFTKQRIKEIALEVGMSDQHYFSRIFKKTMGVSPQEYRNKRSSEVMLSV</sequence>
<protein>
    <submittedName>
        <fullName evidence="5">AraC family transcriptional regulator</fullName>
    </submittedName>
</protein>
<dbReference type="SUPFAM" id="SSF46689">
    <property type="entry name" value="Homeodomain-like"/>
    <property type="match status" value="2"/>
</dbReference>
<dbReference type="PROSITE" id="PS01124">
    <property type="entry name" value="HTH_ARAC_FAMILY_2"/>
    <property type="match status" value="1"/>
</dbReference>
<evidence type="ECO:0000256" key="3">
    <source>
        <dbReference type="ARBA" id="ARBA00023163"/>
    </source>
</evidence>
<evidence type="ECO:0000256" key="1">
    <source>
        <dbReference type="ARBA" id="ARBA00023015"/>
    </source>
</evidence>
<dbReference type="CDD" id="cd06986">
    <property type="entry name" value="cupin_MmsR-like_N"/>
    <property type="match status" value="1"/>
</dbReference>
<dbReference type="InterPro" id="IPR003313">
    <property type="entry name" value="AraC-bd"/>
</dbReference>
<dbReference type="Gene3D" id="1.10.10.60">
    <property type="entry name" value="Homeodomain-like"/>
    <property type="match status" value="2"/>
</dbReference>
<comment type="caution">
    <text evidence="5">The sequence shown here is derived from an EMBL/GenBank/DDBJ whole genome shotgun (WGS) entry which is preliminary data.</text>
</comment>
<accession>A0A6N8J4W0</accession>
<keyword evidence="3" id="KW-0804">Transcription</keyword>
<dbReference type="GO" id="GO:0043565">
    <property type="term" value="F:sequence-specific DNA binding"/>
    <property type="evidence" value="ECO:0007669"/>
    <property type="project" value="InterPro"/>
</dbReference>
<dbReference type="InterPro" id="IPR037923">
    <property type="entry name" value="HTH-like"/>
</dbReference>
<dbReference type="Pfam" id="PF02311">
    <property type="entry name" value="AraC_binding"/>
    <property type="match status" value="1"/>
</dbReference>
<keyword evidence="1" id="KW-0805">Transcription regulation</keyword>
<dbReference type="InterPro" id="IPR018062">
    <property type="entry name" value="HTH_AraC-typ_CS"/>
</dbReference>
<dbReference type="SMART" id="SM00342">
    <property type="entry name" value="HTH_ARAC"/>
    <property type="match status" value="1"/>
</dbReference>
<feature type="domain" description="HTH araC/xylS-type" evidence="4">
    <location>
        <begin position="196"/>
        <end position="294"/>
    </location>
</feature>
<dbReference type="PANTHER" id="PTHR43280">
    <property type="entry name" value="ARAC-FAMILY TRANSCRIPTIONAL REGULATOR"/>
    <property type="match status" value="1"/>
</dbReference>
<dbReference type="GO" id="GO:0003700">
    <property type="term" value="F:DNA-binding transcription factor activity"/>
    <property type="evidence" value="ECO:0007669"/>
    <property type="project" value="InterPro"/>
</dbReference>
<dbReference type="InterPro" id="IPR018060">
    <property type="entry name" value="HTH_AraC"/>
</dbReference>
<dbReference type="InterPro" id="IPR009057">
    <property type="entry name" value="Homeodomain-like_sf"/>
</dbReference>
<gene>
    <name evidence="5" type="ORF">GO495_05725</name>
</gene>
<dbReference type="Pfam" id="PF12833">
    <property type="entry name" value="HTH_18"/>
    <property type="match status" value="1"/>
</dbReference>
<reference evidence="5 6" key="1">
    <citation type="submission" date="2019-12" db="EMBL/GenBank/DDBJ databases">
        <title>The draft genomic sequence of strain Chitinophaga oryziterrae JCM 16595.</title>
        <authorList>
            <person name="Zhang X."/>
        </authorList>
    </citation>
    <scope>NUCLEOTIDE SEQUENCE [LARGE SCALE GENOMIC DNA]</scope>
    <source>
        <strain evidence="5 6">JCM 16595</strain>
    </source>
</reference>